<dbReference type="InterPro" id="IPR036047">
    <property type="entry name" value="F-box-like_dom_sf"/>
</dbReference>
<reference evidence="3 4" key="1">
    <citation type="journal article" date="2024" name="J Genomics">
        <title>Draft genome sequencing and assembly of Favolaschia claudopus CIRM-BRFM 2984 isolated from oak limbs.</title>
        <authorList>
            <person name="Navarro D."/>
            <person name="Drula E."/>
            <person name="Chaduli D."/>
            <person name="Cazenave R."/>
            <person name="Ahrendt S."/>
            <person name="Wang J."/>
            <person name="Lipzen A."/>
            <person name="Daum C."/>
            <person name="Barry K."/>
            <person name="Grigoriev I.V."/>
            <person name="Favel A."/>
            <person name="Rosso M.N."/>
            <person name="Martin F."/>
        </authorList>
    </citation>
    <scope>NUCLEOTIDE SEQUENCE [LARGE SCALE GENOMIC DNA]</scope>
    <source>
        <strain evidence="3 4">CIRM-BRFM 2984</strain>
    </source>
</reference>
<evidence type="ECO:0000313" key="4">
    <source>
        <dbReference type="Proteomes" id="UP001362999"/>
    </source>
</evidence>
<comment type="caution">
    <text evidence="3">The sequence shown here is derived from an EMBL/GenBank/DDBJ whole genome shotgun (WGS) entry which is preliminary data.</text>
</comment>
<gene>
    <name evidence="3" type="ORF">R3P38DRAFT_2974935</name>
</gene>
<dbReference type="PROSITE" id="PS50181">
    <property type="entry name" value="FBOX"/>
    <property type="match status" value="1"/>
</dbReference>
<proteinExistence type="predicted"/>
<dbReference type="AlphaFoldDB" id="A0AAW0B123"/>
<protein>
    <recommendedName>
        <fullName evidence="2">F-box domain-containing protein</fullName>
    </recommendedName>
</protein>
<accession>A0AAW0B123</accession>
<feature type="chain" id="PRO_5043844242" description="F-box domain-containing protein" evidence="1">
    <location>
        <begin position="21"/>
        <end position="507"/>
    </location>
</feature>
<dbReference type="EMBL" id="JAWWNJ010000043">
    <property type="protein sequence ID" value="KAK7019581.1"/>
    <property type="molecule type" value="Genomic_DNA"/>
</dbReference>
<dbReference type="Proteomes" id="UP001362999">
    <property type="component" value="Unassembled WGS sequence"/>
</dbReference>
<evidence type="ECO:0000256" key="1">
    <source>
        <dbReference type="SAM" id="SignalP"/>
    </source>
</evidence>
<feature type="domain" description="F-box" evidence="2">
    <location>
        <begin position="1"/>
        <end position="34"/>
    </location>
</feature>
<dbReference type="InterPro" id="IPR001810">
    <property type="entry name" value="F-box_dom"/>
</dbReference>
<feature type="signal peptide" evidence="1">
    <location>
        <begin position="1"/>
        <end position="20"/>
    </location>
</feature>
<keyword evidence="1" id="KW-0732">Signal</keyword>
<evidence type="ECO:0000313" key="3">
    <source>
        <dbReference type="EMBL" id="KAK7019581.1"/>
    </source>
</evidence>
<sequence length="507" mass="56626">MHNLPPELTALILSFLEVKGLWTVVGVSRPFRDLAIFQLLGRYGYTKEHIYSGEIRVAEEAFCVLPAISRIHPITKVTASLQATTPPNELWRRLQRLADAIEELTDVSYVVITGIRAGNDAGIARIVAKLSRTMDPLVIAGFCYPGIRVSQFLNTAPVRNPNKFRVRDLLENELEHGTGYMSLLCCSPLLAVISVVGYLRNLYYLATSLHRRRTGPAWNQTLRIANDLPEDNGHTVHIQNFPSSGPSGERYTLVTFKGSGISYWGGLAQFNIPRRCGLSTTQLTHVLDRLDLGPELTNLTVREHCSIGFSALHDFIAKHERLVHLSLGRKSIEIHSLLIPNSPANPGRLRELSTPAEYIPHFVLNQPHMVQLTISCHARTTNHHLSTAIRLIAASYLHKPLTKLTLWLDFSRRNESVLWRSTTAVGSEELPSVGGFVHLHLWVKGPMYGSVDKRGFPQWLARCSALRTVTIGGDWVDQSQRKKMVGAIHCAREAVGLSRLDSVQFVD</sequence>
<organism evidence="3 4">
    <name type="scientific">Favolaschia claudopus</name>
    <dbReference type="NCBI Taxonomy" id="2862362"/>
    <lineage>
        <taxon>Eukaryota</taxon>
        <taxon>Fungi</taxon>
        <taxon>Dikarya</taxon>
        <taxon>Basidiomycota</taxon>
        <taxon>Agaricomycotina</taxon>
        <taxon>Agaricomycetes</taxon>
        <taxon>Agaricomycetidae</taxon>
        <taxon>Agaricales</taxon>
        <taxon>Marasmiineae</taxon>
        <taxon>Mycenaceae</taxon>
        <taxon>Favolaschia</taxon>
    </lineage>
</organism>
<dbReference type="SUPFAM" id="SSF81383">
    <property type="entry name" value="F-box domain"/>
    <property type="match status" value="1"/>
</dbReference>
<keyword evidence="4" id="KW-1185">Reference proteome</keyword>
<dbReference type="CDD" id="cd09917">
    <property type="entry name" value="F-box_SF"/>
    <property type="match status" value="1"/>
</dbReference>
<evidence type="ECO:0000259" key="2">
    <source>
        <dbReference type="PROSITE" id="PS50181"/>
    </source>
</evidence>
<name>A0AAW0B123_9AGAR</name>